<dbReference type="InterPro" id="IPR011059">
    <property type="entry name" value="Metal-dep_hydrolase_composite"/>
</dbReference>
<gene>
    <name evidence="7" type="ORF">SAMN05444972_102227</name>
</gene>
<evidence type="ECO:0000256" key="5">
    <source>
        <dbReference type="ARBA" id="ARBA00022801"/>
    </source>
</evidence>
<comment type="similarity">
    <text evidence="3">Belongs to the metallo-dependent hydrolases superfamily. DHOase family. Class I DHOase subfamily.</text>
</comment>
<name>A0A1I6PYP7_9BACL</name>
<dbReference type="Gene3D" id="2.30.40.10">
    <property type="entry name" value="Urease, subunit C, domain 1"/>
    <property type="match status" value="1"/>
</dbReference>
<dbReference type="PANTHER" id="PTHR43668:SF2">
    <property type="entry name" value="ALLANTOINASE"/>
    <property type="match status" value="1"/>
</dbReference>
<dbReference type="InterPro" id="IPR002195">
    <property type="entry name" value="Dihydroorotase_CS"/>
</dbReference>
<reference evidence="8" key="1">
    <citation type="submission" date="2016-10" db="EMBL/GenBank/DDBJ databases">
        <authorList>
            <person name="Varghese N."/>
            <person name="Submissions S."/>
        </authorList>
    </citation>
    <scope>NUCLEOTIDE SEQUENCE [LARGE SCALE GENOMIC DNA]</scope>
    <source>
        <strain evidence="8">DSM 45789</strain>
    </source>
</reference>
<evidence type="ECO:0000259" key="6">
    <source>
        <dbReference type="Pfam" id="PF01979"/>
    </source>
</evidence>
<dbReference type="GO" id="GO:0006145">
    <property type="term" value="P:purine nucleobase catabolic process"/>
    <property type="evidence" value="ECO:0007669"/>
    <property type="project" value="TreeGrafter"/>
</dbReference>
<dbReference type="SUPFAM" id="SSF51556">
    <property type="entry name" value="Metallo-dependent hydrolases"/>
    <property type="match status" value="1"/>
</dbReference>
<dbReference type="AlphaFoldDB" id="A0A1I6PYP7"/>
<comment type="function">
    <text evidence="2">Catalyzes the reversible cyclization of carbamoyl aspartate to dihydroorotate.</text>
</comment>
<evidence type="ECO:0000313" key="8">
    <source>
        <dbReference type="Proteomes" id="UP000198660"/>
    </source>
</evidence>
<dbReference type="InterPro" id="IPR032466">
    <property type="entry name" value="Metal_Hydrolase"/>
</dbReference>
<dbReference type="PROSITE" id="PS00483">
    <property type="entry name" value="DIHYDROOROTASE_2"/>
    <property type="match status" value="1"/>
</dbReference>
<evidence type="ECO:0000256" key="4">
    <source>
        <dbReference type="ARBA" id="ARBA00022723"/>
    </source>
</evidence>
<feature type="domain" description="Amidohydrolase-related" evidence="6">
    <location>
        <begin position="55"/>
        <end position="419"/>
    </location>
</feature>
<dbReference type="GO" id="GO:0005737">
    <property type="term" value="C:cytoplasm"/>
    <property type="evidence" value="ECO:0007669"/>
    <property type="project" value="TreeGrafter"/>
</dbReference>
<keyword evidence="8" id="KW-1185">Reference proteome</keyword>
<evidence type="ECO:0000256" key="1">
    <source>
        <dbReference type="ARBA" id="ARBA00001947"/>
    </source>
</evidence>
<accession>A0A1I6PYP7</accession>
<sequence length="438" mass="49461">MSKHWDGLIFGGTAFLPEPLHNSYIGIKDGYITYIGDEKPNVLYEWEYNAEGLAIFPGLIDTHVHFRTPGLEHKEDYFHGTQAAAAGGVTTILDMPNTRPPLEYPQQISEKIAKVTGSSYVDFGFHFLLTNRNLPFIKDSISSKSVASVKVFMAGHETAHHTVYDEEYLTSAAEILAEKGIMLTVHAEYQPLIQGSSIPIYENRAAAVAAVQMLIRIAKKTKCAIHVLHVSTIEELQLLFKAKNENIPITYEVIHPHLAFTHNDYMKLGELLKLRPPLREKKDVEYMWKSLIKGDIQYVSSDHAPHTIKEKKSDIPPAGMPGVQELLPMVYTELFQRTKDVTRTCSLIAKLLGENPSYLFRIANKGKIALGYHADLTFFDYNKKWKLSSEVLYSKCGWSPYENMYFRGLVVKTMLRGKTIYSDGQMVGDAMGHPVNFN</sequence>
<dbReference type="GO" id="GO:0004038">
    <property type="term" value="F:allantoinase activity"/>
    <property type="evidence" value="ECO:0007669"/>
    <property type="project" value="TreeGrafter"/>
</dbReference>
<dbReference type="NCBIfam" id="TIGR00857">
    <property type="entry name" value="pyrC_multi"/>
    <property type="match status" value="1"/>
</dbReference>
<evidence type="ECO:0000313" key="7">
    <source>
        <dbReference type="EMBL" id="SFS45337.1"/>
    </source>
</evidence>
<organism evidence="7 8">
    <name type="scientific">Marininema halotolerans</name>
    <dbReference type="NCBI Taxonomy" id="1155944"/>
    <lineage>
        <taxon>Bacteria</taxon>
        <taxon>Bacillati</taxon>
        <taxon>Bacillota</taxon>
        <taxon>Bacilli</taxon>
        <taxon>Bacillales</taxon>
        <taxon>Thermoactinomycetaceae</taxon>
        <taxon>Marininema</taxon>
    </lineage>
</organism>
<dbReference type="PANTHER" id="PTHR43668">
    <property type="entry name" value="ALLANTOINASE"/>
    <property type="match status" value="1"/>
</dbReference>
<evidence type="ECO:0000256" key="2">
    <source>
        <dbReference type="ARBA" id="ARBA00002368"/>
    </source>
</evidence>
<comment type="cofactor">
    <cofactor evidence="1">
        <name>Zn(2+)</name>
        <dbReference type="ChEBI" id="CHEBI:29105"/>
    </cofactor>
</comment>
<dbReference type="Pfam" id="PF01979">
    <property type="entry name" value="Amidohydro_1"/>
    <property type="match status" value="1"/>
</dbReference>
<dbReference type="EMBL" id="FPAA01000002">
    <property type="protein sequence ID" value="SFS45337.1"/>
    <property type="molecule type" value="Genomic_DNA"/>
</dbReference>
<dbReference type="Gene3D" id="3.20.20.140">
    <property type="entry name" value="Metal-dependent hydrolases"/>
    <property type="match status" value="1"/>
</dbReference>
<dbReference type="OrthoDB" id="9765462at2"/>
<dbReference type="SUPFAM" id="SSF51338">
    <property type="entry name" value="Composite domain of metallo-dependent hydrolases"/>
    <property type="match status" value="1"/>
</dbReference>
<dbReference type="InterPro" id="IPR050138">
    <property type="entry name" value="DHOase/Allantoinase_Hydrolase"/>
</dbReference>
<protein>
    <submittedName>
        <fullName evidence="7">Dihydroorotase</fullName>
    </submittedName>
</protein>
<dbReference type="Proteomes" id="UP000198660">
    <property type="component" value="Unassembled WGS sequence"/>
</dbReference>
<dbReference type="InterPro" id="IPR006680">
    <property type="entry name" value="Amidohydro-rel"/>
</dbReference>
<dbReference type="GO" id="GO:0046872">
    <property type="term" value="F:metal ion binding"/>
    <property type="evidence" value="ECO:0007669"/>
    <property type="project" value="UniProtKB-KW"/>
</dbReference>
<keyword evidence="4" id="KW-0479">Metal-binding</keyword>
<proteinExistence type="inferred from homology"/>
<evidence type="ECO:0000256" key="3">
    <source>
        <dbReference type="ARBA" id="ARBA00010286"/>
    </source>
</evidence>
<dbReference type="RefSeq" id="WP_091834101.1">
    <property type="nucleotide sequence ID" value="NZ_FPAA01000002.1"/>
</dbReference>
<keyword evidence="5" id="KW-0378">Hydrolase</keyword>